<evidence type="ECO:0000256" key="3">
    <source>
        <dbReference type="PROSITE-ProRule" id="PRU00221"/>
    </source>
</evidence>
<reference evidence="6" key="1">
    <citation type="submission" date="2025-08" db="UniProtKB">
        <authorList>
            <consortium name="RefSeq"/>
        </authorList>
    </citation>
    <scope>IDENTIFICATION</scope>
</reference>
<dbReference type="GeneID" id="34622193"/>
<accession>A0A6P6RZ51</accession>
<dbReference type="AlphaFoldDB" id="A0A6P6RZ51"/>
<feature type="compositionally biased region" description="Low complexity" evidence="4">
    <location>
        <begin position="374"/>
        <end position="384"/>
    </location>
</feature>
<evidence type="ECO:0000256" key="1">
    <source>
        <dbReference type="ARBA" id="ARBA00022574"/>
    </source>
</evidence>
<organism evidence="5 6">
    <name type="scientific">Cyclospora cayetanensis</name>
    <dbReference type="NCBI Taxonomy" id="88456"/>
    <lineage>
        <taxon>Eukaryota</taxon>
        <taxon>Sar</taxon>
        <taxon>Alveolata</taxon>
        <taxon>Apicomplexa</taxon>
        <taxon>Conoidasida</taxon>
        <taxon>Coccidia</taxon>
        <taxon>Eucoccidiorida</taxon>
        <taxon>Eimeriorina</taxon>
        <taxon>Eimeriidae</taxon>
        <taxon>Cyclospora</taxon>
    </lineage>
</organism>
<dbReference type="RefSeq" id="XP_026192794.1">
    <property type="nucleotide sequence ID" value="XM_026337009.1"/>
</dbReference>
<dbReference type="InterPro" id="IPR019775">
    <property type="entry name" value="WD40_repeat_CS"/>
</dbReference>
<dbReference type="Proteomes" id="UP000515125">
    <property type="component" value="Unplaced"/>
</dbReference>
<dbReference type="Gene3D" id="2.130.10.10">
    <property type="entry name" value="YVTN repeat-like/Quinoprotein amine dehydrogenase"/>
    <property type="match status" value="2"/>
</dbReference>
<feature type="region of interest" description="Disordered" evidence="4">
    <location>
        <begin position="190"/>
        <end position="217"/>
    </location>
</feature>
<dbReference type="SUPFAM" id="SSF50978">
    <property type="entry name" value="WD40 repeat-like"/>
    <property type="match status" value="1"/>
</dbReference>
<dbReference type="SMART" id="SM00320">
    <property type="entry name" value="WD40"/>
    <property type="match status" value="3"/>
</dbReference>
<dbReference type="OrthoDB" id="347441at2759"/>
<protein>
    <submittedName>
        <fullName evidence="6">Uncharacterized protein LOC34622193</fullName>
    </submittedName>
</protein>
<name>A0A6P6RZ51_9EIME</name>
<gene>
    <name evidence="6" type="primary">LOC34622193</name>
</gene>
<keyword evidence="5" id="KW-1185">Reference proteome</keyword>
<dbReference type="PROSITE" id="PS50082">
    <property type="entry name" value="WD_REPEATS_2"/>
    <property type="match status" value="1"/>
</dbReference>
<sequence>MVDVQPDQCGSCAASFSSRDGENASASSTVDPVYQHPNVWLDALLRENVLLAVLPFLEAADAARFASSCTELQAALRAPRVQPLWREWFNASGFVWWPYGGVCGAACSRQVDRDGFLVENDQQHDQEPREDRLRPSTGYREFRHEGWCCQFLWNARAWHNWQSGNCAFSVLPTEGHKLFTVSVHPRGTYASRTEVARPHKSTPPQQRQHRNQGAQVSQDNLELDLSPTDGNVQPYIASPVSDCTTSQPAVVFAPGAGEALVDALRRKAVILTAGSDRVMCFLKPEGGAYPSAVRAPRPLVAASKGVGGGGVAGATGVCLRQTKDLGGLLLSPRTTYAAAGSFSSLESLELELESLISGGGSGRRGSGKSRRSGGSRQNGGPSPGDTRKTNGEASPALISASRGISCRTPPRNTAWSPPPAVLSFPCTATASAVSAAAEQPCLQGAASAEEDPVKAREVCMCWGRSCWHSCSVDAASGLMACSLSSEQSGNCRGRRKKGGASGGVADACEYRVFDLLSETEIAQLSIEGHLMAQFFLWDLGDAVCGEPLEASAIVNAHTDGILALDVAEDGSRSSRVLCGSRDETISLYSVYPIVRLATFNGHQAEVSAVCWLRNGEGAFASAAAQGFLLGGSFDEEAQQVFASGSYDGHIKIQDARQGDAKNLASHGLTLLEHQNRITRLAGAWDGRMLLSGDVDGVVKVWDLRRCADSLLTAQYNGAILDLQANRAFAVVRASPPRCRDSVHVLDFSGVGAR</sequence>
<dbReference type="PANTHER" id="PTHR19848:SF8">
    <property type="entry name" value="F-BOX AND WD REPEAT DOMAIN CONTAINING 7"/>
    <property type="match status" value="1"/>
</dbReference>
<dbReference type="PROSITE" id="PS50294">
    <property type="entry name" value="WD_REPEATS_REGION"/>
    <property type="match status" value="1"/>
</dbReference>
<proteinExistence type="predicted"/>
<evidence type="ECO:0000256" key="2">
    <source>
        <dbReference type="ARBA" id="ARBA00022737"/>
    </source>
</evidence>
<feature type="region of interest" description="Disordered" evidence="4">
    <location>
        <begin position="356"/>
        <end position="392"/>
    </location>
</feature>
<dbReference type="PANTHER" id="PTHR19848">
    <property type="entry name" value="WD40 REPEAT PROTEIN"/>
    <property type="match status" value="1"/>
</dbReference>
<dbReference type="Pfam" id="PF00400">
    <property type="entry name" value="WD40"/>
    <property type="match status" value="3"/>
</dbReference>
<keyword evidence="2" id="KW-0677">Repeat</keyword>
<evidence type="ECO:0000313" key="5">
    <source>
        <dbReference type="Proteomes" id="UP000515125"/>
    </source>
</evidence>
<evidence type="ECO:0000313" key="6">
    <source>
        <dbReference type="RefSeq" id="XP_026192794.1"/>
    </source>
</evidence>
<dbReference type="InterPro" id="IPR001680">
    <property type="entry name" value="WD40_rpt"/>
</dbReference>
<feature type="compositionally biased region" description="Polar residues" evidence="4">
    <location>
        <begin position="202"/>
        <end position="217"/>
    </location>
</feature>
<dbReference type="InterPro" id="IPR036322">
    <property type="entry name" value="WD40_repeat_dom_sf"/>
</dbReference>
<dbReference type="InterPro" id="IPR015943">
    <property type="entry name" value="WD40/YVTN_repeat-like_dom_sf"/>
</dbReference>
<evidence type="ECO:0000256" key="4">
    <source>
        <dbReference type="SAM" id="MobiDB-lite"/>
    </source>
</evidence>
<feature type="repeat" description="WD" evidence="3">
    <location>
        <begin position="670"/>
        <end position="704"/>
    </location>
</feature>
<dbReference type="PROSITE" id="PS00678">
    <property type="entry name" value="WD_REPEATS_1"/>
    <property type="match status" value="1"/>
</dbReference>
<keyword evidence="1 3" id="KW-0853">WD repeat</keyword>